<proteinExistence type="predicted"/>
<keyword evidence="4" id="KW-0233">DNA recombination</keyword>
<evidence type="ECO:0000256" key="9">
    <source>
        <dbReference type="SAM" id="MobiDB-lite"/>
    </source>
</evidence>
<dbReference type="AlphaFoldDB" id="A0AAN9ET95"/>
<sequence length="1190" mass="130375">MSTWQILSGAGNNYRWQQISQHVNPKQNDDEASSNAIVIPIPISSPLPSMADLLLQACSSNSTINEEEEAEAATATVMFRTGLGKPVRPSQSSINKALSLFGEDANAHGEVCAIDNISSSSNSLFKTGSGKRVTISSNGLVRAKTLLGLKEDTVVSNIQSPRHGTNLHTIGEDADAAAQGEEHATDSICSFSNSLFMTGSGKRVTISSNGLVRAKTLLGLKEDTVGSNIQSPQHAKKLHGIGETYERQHSPNLQLHKSVNSNRMMNTISCQSLKVGGSHTLKNDVGIEVFQPDVYTSDGKQAPIKFHTAGGRSISVSNDALQRARSLLGDPDLGDFFDGGDVGDSIFSLPNERQTNSGSSCDRNDCDTPVVHQLASESNHVTKCFTLPSSTSGQKHTKFLCEGTANNLIKKFDAVGNDNGYSMKSSITRGQKQLHDRIQVPESAAYGSSLNGFSAKIDPLRMSSGRPLADISNTINTVHTNNRQPAGGKRRLGPRVTVSPFKKPRSSNISVPSDQDLGVFPNGFFQLSGGSSGSKRKVSTLYPFQHPRMCIEDFFSVPSLDQKVHFPNQVRQVTSANAEKYIFHEVSGEGGMGAEAFVNLLVQHGASTHFASKEWVLNHYKWIVWKLACYGRYYSARSPGNFLTVSNVLEELKYRYEREVNHGHRSTLKKILEGDALPSSMMILCISSIHSNHGPENGTFSETWSGTQSSEPVIVELTDGWYSMNAILDVPLSKQLASGKLFVGQKLRIWGAGLCGWDGPVSPLEVPSTVSLLLHINGTYRAHWAERLGFCKIVGPPLAFRCIKSNGGLIPQTLAGITRIYPILYKERLSNGRSVVISERMQNKMTELHNQRHSAVVEGVILEYQKERRGSCMNDDSDSEGAKIYNMLEAAAEPEFLMADMSAEQLSSFAAYKAKLNATRHSEMEKSIEKALKDAGLRNREVTPFMRLRVVGLTHKTRQDKPKEGIVTIWSPTEKQREELVEGVAYAIAGLIPSGVELDILHLQTRGSSTKWLPLSSNAREQFKPFFSNRKSISMSSLSDIPLSSEFDIAAHVVHVGEVYTSSQQKKQWVFVTDGSIMHGLHTENFINSLLAICFCSPSIDYDSFPPINYNLAGSTVGFCNLVKKEKDHANHIWVADATENSTYSLCFDSPHYSHLRNDASSIRRWANNSSLAIEKLKEKVLSVVGDSKG</sequence>
<accession>A0AAN9ET95</accession>
<dbReference type="InterPro" id="IPR015525">
    <property type="entry name" value="BRCA2"/>
</dbReference>
<keyword evidence="13" id="KW-1185">Reference proteome</keyword>
<feature type="domain" description="Breast cancer type 2 susceptibility protein helical" evidence="11">
    <location>
        <begin position="589"/>
        <end position="662"/>
    </location>
</feature>
<evidence type="ECO:0000256" key="7">
    <source>
        <dbReference type="ARBA" id="ARBA00023306"/>
    </source>
</evidence>
<name>A0AAN9ET95_CROPI</name>
<evidence type="ECO:0000259" key="11">
    <source>
        <dbReference type="Pfam" id="PF09169"/>
    </source>
</evidence>
<dbReference type="EMBL" id="JAYWIO010000005">
    <property type="protein sequence ID" value="KAK7260715.1"/>
    <property type="molecule type" value="Genomic_DNA"/>
</dbReference>
<dbReference type="SUPFAM" id="SSF81878">
    <property type="entry name" value="BRCA2 tower domain"/>
    <property type="match status" value="1"/>
</dbReference>
<dbReference type="GO" id="GO:0006355">
    <property type="term" value="P:regulation of DNA-templated transcription"/>
    <property type="evidence" value="ECO:0007669"/>
    <property type="project" value="TreeGrafter"/>
</dbReference>
<evidence type="ECO:0000256" key="5">
    <source>
        <dbReference type="ARBA" id="ARBA00023204"/>
    </source>
</evidence>
<feature type="region of interest" description="Disordered" evidence="9">
    <location>
        <begin position="478"/>
        <end position="513"/>
    </location>
</feature>
<evidence type="ECO:0000313" key="12">
    <source>
        <dbReference type="EMBL" id="KAK7260715.1"/>
    </source>
</evidence>
<dbReference type="GO" id="GO:0051321">
    <property type="term" value="P:meiotic cell cycle"/>
    <property type="evidence" value="ECO:0007669"/>
    <property type="project" value="UniProtKB-KW"/>
</dbReference>
<dbReference type="FunFam" id="2.40.50.140:FF:000282">
    <property type="entry name" value="Protein BREAST CANCER SUSCEPTIBILITY 2 homolog B"/>
    <property type="match status" value="1"/>
</dbReference>
<dbReference type="PANTHER" id="PTHR11289:SF0">
    <property type="entry name" value="BREAST CANCER TYPE 2 SUSCEPTIBILITY PROTEIN"/>
    <property type="match status" value="1"/>
</dbReference>
<dbReference type="FunFam" id="2.40.50.140:FF:000267">
    <property type="entry name" value="Protein BREAST CANCER SUSCEPTIBILITY 2 homolog B"/>
    <property type="match status" value="1"/>
</dbReference>
<dbReference type="SUPFAM" id="SSF50249">
    <property type="entry name" value="Nucleic acid-binding proteins"/>
    <property type="match status" value="3"/>
</dbReference>
<organism evidence="12 13">
    <name type="scientific">Crotalaria pallida</name>
    <name type="common">Smooth rattlebox</name>
    <name type="synonym">Crotalaria striata</name>
    <dbReference type="NCBI Taxonomy" id="3830"/>
    <lineage>
        <taxon>Eukaryota</taxon>
        <taxon>Viridiplantae</taxon>
        <taxon>Streptophyta</taxon>
        <taxon>Embryophyta</taxon>
        <taxon>Tracheophyta</taxon>
        <taxon>Spermatophyta</taxon>
        <taxon>Magnoliopsida</taxon>
        <taxon>eudicotyledons</taxon>
        <taxon>Gunneridae</taxon>
        <taxon>Pentapetalae</taxon>
        <taxon>rosids</taxon>
        <taxon>fabids</taxon>
        <taxon>Fabales</taxon>
        <taxon>Fabaceae</taxon>
        <taxon>Papilionoideae</taxon>
        <taxon>50 kb inversion clade</taxon>
        <taxon>genistoids sensu lato</taxon>
        <taxon>core genistoids</taxon>
        <taxon>Crotalarieae</taxon>
        <taxon>Crotalaria</taxon>
    </lineage>
</organism>
<dbReference type="CDD" id="cd04493">
    <property type="entry name" value="BRCA2DBD_OB1"/>
    <property type="match status" value="1"/>
</dbReference>
<evidence type="ECO:0000256" key="1">
    <source>
        <dbReference type="ARBA" id="ARBA00022737"/>
    </source>
</evidence>
<dbReference type="GO" id="GO:0003677">
    <property type="term" value="F:DNA binding"/>
    <property type="evidence" value="ECO:0007669"/>
    <property type="project" value="UniProtKB-KW"/>
</dbReference>
<dbReference type="SUPFAM" id="SSF81872">
    <property type="entry name" value="BRCA2 helical domain"/>
    <property type="match status" value="1"/>
</dbReference>
<protein>
    <submittedName>
        <fullName evidence="12">Uncharacterized protein</fullName>
    </submittedName>
</protein>
<dbReference type="PANTHER" id="PTHR11289">
    <property type="entry name" value="BREAST CANCER TYPE 2 SUSCEPTIBILITY PROTEIN BRCA2"/>
    <property type="match status" value="1"/>
</dbReference>
<keyword evidence="1" id="KW-0677">Repeat</keyword>
<evidence type="ECO:0000256" key="3">
    <source>
        <dbReference type="ARBA" id="ARBA00023125"/>
    </source>
</evidence>
<evidence type="ECO:0000256" key="4">
    <source>
        <dbReference type="ARBA" id="ARBA00023172"/>
    </source>
</evidence>
<dbReference type="Pfam" id="PF09169">
    <property type="entry name" value="BRCA-2_helical"/>
    <property type="match status" value="1"/>
</dbReference>
<keyword evidence="5" id="KW-0234">DNA repair</keyword>
<evidence type="ECO:0000256" key="2">
    <source>
        <dbReference type="ARBA" id="ARBA00022763"/>
    </source>
</evidence>
<dbReference type="PROSITE" id="PS50138">
    <property type="entry name" value="BRCA2_REPEAT"/>
    <property type="match status" value="3"/>
</dbReference>
<dbReference type="Pfam" id="PF00634">
    <property type="entry name" value="BRCA2"/>
    <property type="match status" value="2"/>
</dbReference>
<evidence type="ECO:0000313" key="13">
    <source>
        <dbReference type="Proteomes" id="UP001372338"/>
    </source>
</evidence>
<dbReference type="InterPro" id="IPR015187">
    <property type="entry name" value="BRCA2_OB_1"/>
</dbReference>
<evidence type="ECO:0000256" key="6">
    <source>
        <dbReference type="ARBA" id="ARBA00023254"/>
    </source>
</evidence>
<dbReference type="InterPro" id="IPR015252">
    <property type="entry name" value="BRCA2_hlx"/>
</dbReference>
<dbReference type="InterPro" id="IPR002093">
    <property type="entry name" value="BRCA2_repeat"/>
</dbReference>
<dbReference type="Pfam" id="PF09103">
    <property type="entry name" value="BRCA-2_OB1"/>
    <property type="match status" value="1"/>
</dbReference>
<comment type="caution">
    <text evidence="12">The sequence shown here is derived from an EMBL/GenBank/DDBJ whole genome shotgun (WGS) entry which is preliminary data.</text>
</comment>
<evidence type="ECO:0000256" key="8">
    <source>
        <dbReference type="ARBA" id="ARBA00053296"/>
    </source>
</evidence>
<keyword evidence="2" id="KW-0227">DNA damage</keyword>
<dbReference type="FunFam" id="2.40.50.140:FF:000262">
    <property type="entry name" value="Protein BREAST CANCER SUSCEPTIBILITY 2 homolog B"/>
    <property type="match status" value="1"/>
</dbReference>
<keyword evidence="7" id="KW-0131">Cell cycle</keyword>
<dbReference type="InterPro" id="IPR012340">
    <property type="entry name" value="NA-bd_OB-fold"/>
</dbReference>
<feature type="domain" description="BRCA2 OB1" evidence="10">
    <location>
        <begin position="666"/>
        <end position="792"/>
    </location>
</feature>
<dbReference type="Gene3D" id="2.40.50.140">
    <property type="entry name" value="Nucleic acid-binding proteins"/>
    <property type="match status" value="4"/>
</dbReference>
<dbReference type="GO" id="GO:0000724">
    <property type="term" value="P:double-strand break repair via homologous recombination"/>
    <property type="evidence" value="ECO:0007669"/>
    <property type="project" value="InterPro"/>
</dbReference>
<gene>
    <name evidence="12" type="ORF">RIF29_26988</name>
</gene>
<dbReference type="GO" id="GO:0005634">
    <property type="term" value="C:nucleus"/>
    <property type="evidence" value="ECO:0007669"/>
    <property type="project" value="TreeGrafter"/>
</dbReference>
<dbReference type="InterPro" id="IPR036315">
    <property type="entry name" value="BRCA2_hlx_sf"/>
</dbReference>
<comment type="function">
    <text evidence="8">Involved in double-strand break repair and/or homologous recombination by mediating RAD51- and DMC1-facilitated DNA repair. Plays an essential role in both somatic and meiotic homologous recombination. Is crucial for the formation of RAD51 and DMC1 foci during male meiotic homologous recombination in prophase I.</text>
</comment>
<keyword evidence="6" id="KW-0469">Meiosis</keyword>
<keyword evidence="3" id="KW-0238">DNA-binding</keyword>
<dbReference type="Proteomes" id="UP001372338">
    <property type="component" value="Unassembled WGS sequence"/>
</dbReference>
<evidence type="ECO:0000259" key="10">
    <source>
        <dbReference type="Pfam" id="PF09103"/>
    </source>
</evidence>
<reference evidence="12 13" key="1">
    <citation type="submission" date="2024-01" db="EMBL/GenBank/DDBJ databases">
        <title>The genomes of 5 underutilized Papilionoideae crops provide insights into root nodulation and disease resistanc.</title>
        <authorList>
            <person name="Yuan L."/>
        </authorList>
    </citation>
    <scope>NUCLEOTIDE SEQUENCE [LARGE SCALE GENOMIC DNA]</scope>
    <source>
        <strain evidence="12">ZHUSHIDOU_FW_LH</strain>
        <tissue evidence="12">Leaf</tissue>
    </source>
</reference>